<dbReference type="PROSITE" id="PS00137">
    <property type="entry name" value="SUBTILASE_HIS"/>
    <property type="match status" value="1"/>
</dbReference>
<dbReference type="GO" id="GO:0006508">
    <property type="term" value="P:proteolysis"/>
    <property type="evidence" value="ECO:0007669"/>
    <property type="project" value="UniProtKB-KW"/>
</dbReference>
<feature type="domain" description="Peptidase S8/S53" evidence="7">
    <location>
        <begin position="123"/>
        <end position="352"/>
    </location>
</feature>
<dbReference type="InterPro" id="IPR036852">
    <property type="entry name" value="Peptidase_S8/S53_dom_sf"/>
</dbReference>
<sequence>MRVISSSLIAVLLTAGVSVPVPAVAASADPIRLDVGLVEGADPATVVAELGTGTFQQVAGLNAIAVEVPADRVGAVLARLGNTAGVRFAERGAIVQADSARTNIGFNQVEVPQAWTWTTGSPDVTVAVVDTGVTPTVDLTADRLTPGRDFVDGDDDAVDGSGHGTLVAGVIAGDIDNEESASSGVCDTCRVMPVRVLRDRGTSAAEGYSSDVASGITWAADHGARIINLSLSTATDSQLLREAVQYAADKGSLVVASAGNVTGAVRRYPAAYESVLAVARTGANRNSAADQWADVSGTSGMLVVGRDGVKKQLGGTSSSAALVAGVAALAFSFKPAATAAEVRDLIKRNAEPLSGLPAYTAPLVNAARTIHDLGAADEVDPVVTATGFAEDELVGAAGRQVFPVVSDDHGIDRVETVVNGTVVATSKRPLWLATVRPPAGFNGPLPVTVRAYDYNGNVSEATTVIRVDSSAPRGTRVSPALNAVVHDTVDVSISTPDTDVVQVYSPWSGFFIWDATTRLWKGTLPVDSSHGLEATLVDQAGNRTTLHLDDLRVDQDPPAGGTIAPASGARIRGTFTSTLTSVTDLSGVVKAGLWVNGRYNGAGFSQKVRTGTYSGTVSLIWKVTDRFGQTRTLPVRTVVADNKAPTVSITKAPRNRAKVKGTIKVYAKASDASGVARVELIVNGKVVANDKTSGYVLSVNANKQKKTMKVRVRAYDKLGNVTSTTTRTWYRK</sequence>
<evidence type="ECO:0000256" key="1">
    <source>
        <dbReference type="ARBA" id="ARBA00011073"/>
    </source>
</evidence>
<feature type="active site" description="Charge relay system" evidence="5">
    <location>
        <position position="130"/>
    </location>
</feature>
<evidence type="ECO:0000256" key="4">
    <source>
        <dbReference type="ARBA" id="ARBA00022825"/>
    </source>
</evidence>
<keyword evidence="4 5" id="KW-0720">Serine protease</keyword>
<dbReference type="SUPFAM" id="SSF52743">
    <property type="entry name" value="Subtilisin-like"/>
    <property type="match status" value="1"/>
</dbReference>
<dbReference type="Gene3D" id="3.40.50.200">
    <property type="entry name" value="Peptidase S8/S53 domain"/>
    <property type="match status" value="1"/>
</dbReference>
<evidence type="ECO:0000256" key="3">
    <source>
        <dbReference type="ARBA" id="ARBA00022801"/>
    </source>
</evidence>
<feature type="active site" description="Charge relay system" evidence="5">
    <location>
        <position position="317"/>
    </location>
</feature>
<dbReference type="PANTHER" id="PTHR43806">
    <property type="entry name" value="PEPTIDASE S8"/>
    <property type="match status" value="1"/>
</dbReference>
<feature type="chain" id="PRO_5007151322" description="Peptidase S8/S53 domain-containing protein" evidence="6">
    <location>
        <begin position="26"/>
        <end position="732"/>
    </location>
</feature>
<dbReference type="EMBL" id="LLZH01000212">
    <property type="protein sequence ID" value="KUL31467.1"/>
    <property type="molecule type" value="Genomic_DNA"/>
</dbReference>
<accession>A0A117MR86</accession>
<evidence type="ECO:0000256" key="6">
    <source>
        <dbReference type="SAM" id="SignalP"/>
    </source>
</evidence>
<evidence type="ECO:0000256" key="5">
    <source>
        <dbReference type="PROSITE-ProRule" id="PRU01240"/>
    </source>
</evidence>
<gene>
    <name evidence="8" type="ORF">ADL15_22300</name>
</gene>
<evidence type="ECO:0000256" key="2">
    <source>
        <dbReference type="ARBA" id="ARBA00022670"/>
    </source>
</evidence>
<feature type="signal peptide" evidence="6">
    <location>
        <begin position="1"/>
        <end position="25"/>
    </location>
</feature>
<comment type="similarity">
    <text evidence="1 5">Belongs to the peptidase S8 family.</text>
</comment>
<organism evidence="8 9">
    <name type="scientific">Actinoplanes awajinensis subsp. mycoplanecinus</name>
    <dbReference type="NCBI Taxonomy" id="135947"/>
    <lineage>
        <taxon>Bacteria</taxon>
        <taxon>Bacillati</taxon>
        <taxon>Actinomycetota</taxon>
        <taxon>Actinomycetes</taxon>
        <taxon>Micromonosporales</taxon>
        <taxon>Micromonosporaceae</taxon>
        <taxon>Actinoplanes</taxon>
    </lineage>
</organism>
<dbReference type="PRINTS" id="PR00723">
    <property type="entry name" value="SUBTILISIN"/>
</dbReference>
<keyword evidence="2 5" id="KW-0645">Protease</keyword>
<evidence type="ECO:0000313" key="9">
    <source>
        <dbReference type="Proteomes" id="UP000053244"/>
    </source>
</evidence>
<proteinExistence type="inferred from homology"/>
<feature type="active site" description="Charge relay system" evidence="5">
    <location>
        <position position="163"/>
    </location>
</feature>
<dbReference type="AlphaFoldDB" id="A0A117MR86"/>
<keyword evidence="3 5" id="KW-0378">Hydrolase</keyword>
<dbReference type="PANTHER" id="PTHR43806:SF11">
    <property type="entry name" value="CEREVISIN-RELATED"/>
    <property type="match status" value="1"/>
</dbReference>
<dbReference type="Pfam" id="PF17957">
    <property type="entry name" value="Big_7"/>
    <property type="match status" value="1"/>
</dbReference>
<evidence type="ECO:0000259" key="7">
    <source>
        <dbReference type="Pfam" id="PF00082"/>
    </source>
</evidence>
<protein>
    <recommendedName>
        <fullName evidence="7">Peptidase S8/S53 domain-containing protein</fullName>
    </recommendedName>
</protein>
<dbReference type="Gene3D" id="2.60.40.10">
    <property type="entry name" value="Immunoglobulins"/>
    <property type="match status" value="2"/>
</dbReference>
<dbReference type="Proteomes" id="UP000053244">
    <property type="component" value="Unassembled WGS sequence"/>
</dbReference>
<dbReference type="PROSITE" id="PS51892">
    <property type="entry name" value="SUBTILASE"/>
    <property type="match status" value="1"/>
</dbReference>
<name>A0A117MR86_9ACTN</name>
<dbReference type="InterPro" id="IPR022398">
    <property type="entry name" value="Peptidase_S8_His-AS"/>
</dbReference>
<dbReference type="InterPro" id="IPR013783">
    <property type="entry name" value="Ig-like_fold"/>
</dbReference>
<reference evidence="8 9" key="1">
    <citation type="submission" date="2015-10" db="EMBL/GenBank/DDBJ databases">
        <authorList>
            <person name="Gilbert D.G."/>
        </authorList>
    </citation>
    <scope>NUCLEOTIDE SEQUENCE [LARGE SCALE GENOMIC DNA]</scope>
    <source>
        <strain evidence="8 9">NRRL B-16712</strain>
    </source>
</reference>
<keyword evidence="9" id="KW-1185">Reference proteome</keyword>
<dbReference type="InterPro" id="IPR015500">
    <property type="entry name" value="Peptidase_S8_subtilisin-rel"/>
</dbReference>
<evidence type="ECO:0000313" key="8">
    <source>
        <dbReference type="EMBL" id="KUL31467.1"/>
    </source>
</evidence>
<dbReference type="GO" id="GO:0004252">
    <property type="term" value="F:serine-type endopeptidase activity"/>
    <property type="evidence" value="ECO:0007669"/>
    <property type="project" value="UniProtKB-UniRule"/>
</dbReference>
<dbReference type="Pfam" id="PF00082">
    <property type="entry name" value="Peptidase_S8"/>
    <property type="match status" value="1"/>
</dbReference>
<keyword evidence="6" id="KW-0732">Signal</keyword>
<dbReference type="GO" id="GO:0005975">
    <property type="term" value="P:carbohydrate metabolic process"/>
    <property type="evidence" value="ECO:0007669"/>
    <property type="project" value="UniProtKB-ARBA"/>
</dbReference>
<comment type="caution">
    <text evidence="8">The sequence shown here is derived from an EMBL/GenBank/DDBJ whole genome shotgun (WGS) entry which is preliminary data.</text>
</comment>
<dbReference type="InterPro" id="IPR000209">
    <property type="entry name" value="Peptidase_S8/S53_dom"/>
</dbReference>
<dbReference type="InterPro" id="IPR050131">
    <property type="entry name" value="Peptidase_S8_subtilisin-like"/>
</dbReference>